<gene>
    <name evidence="18" type="ordered locus">Corgl_1294</name>
</gene>
<dbReference type="InterPro" id="IPR050396">
    <property type="entry name" value="Glycosyltr_51/Transpeptidase"/>
</dbReference>
<keyword evidence="8" id="KW-0133">Cell shape</keyword>
<dbReference type="GO" id="GO:0030288">
    <property type="term" value="C:outer membrane-bounded periplasmic space"/>
    <property type="evidence" value="ECO:0007669"/>
    <property type="project" value="TreeGrafter"/>
</dbReference>
<evidence type="ECO:0000313" key="19">
    <source>
        <dbReference type="Proteomes" id="UP000006851"/>
    </source>
</evidence>
<dbReference type="SUPFAM" id="SSF53955">
    <property type="entry name" value="Lysozyme-like"/>
    <property type="match status" value="1"/>
</dbReference>
<organism evidence="18 19">
    <name type="scientific">Coriobacterium glomerans (strain ATCC 49209 / DSM 20642 / JCM 10262 / PW2)</name>
    <dbReference type="NCBI Taxonomy" id="700015"/>
    <lineage>
        <taxon>Bacteria</taxon>
        <taxon>Bacillati</taxon>
        <taxon>Actinomycetota</taxon>
        <taxon>Coriobacteriia</taxon>
        <taxon>Coriobacteriales</taxon>
        <taxon>Coriobacteriaceae</taxon>
        <taxon>Coriobacterium</taxon>
    </lineage>
</organism>
<evidence type="ECO:0000256" key="15">
    <source>
        <dbReference type="SAM" id="Phobius"/>
    </source>
</evidence>
<feature type="domain" description="Penicillin-binding protein transpeptidase" evidence="16">
    <location>
        <begin position="342"/>
        <end position="581"/>
    </location>
</feature>
<evidence type="ECO:0000256" key="13">
    <source>
        <dbReference type="ARBA" id="ARBA00049902"/>
    </source>
</evidence>
<comment type="similarity">
    <text evidence="2">In the N-terminal section; belongs to the glycosyltransferase 51 family.</text>
</comment>
<comment type="catalytic activity">
    <reaction evidence="12">
        <text>Preferential cleavage: (Ac)2-L-Lys-D-Ala-|-D-Ala. Also transpeptidation of peptidyl-alanyl moieties that are N-acyl substituents of D-alanine.</text>
        <dbReference type="EC" id="3.4.16.4"/>
    </reaction>
</comment>
<evidence type="ECO:0000256" key="1">
    <source>
        <dbReference type="ARBA" id="ARBA00007090"/>
    </source>
</evidence>
<dbReference type="Pfam" id="PF00912">
    <property type="entry name" value="Transgly"/>
    <property type="match status" value="1"/>
</dbReference>
<feature type="compositionally biased region" description="Pro residues" evidence="14">
    <location>
        <begin position="695"/>
        <end position="716"/>
    </location>
</feature>
<feature type="compositionally biased region" description="Basic and acidic residues" evidence="14">
    <location>
        <begin position="668"/>
        <end position="677"/>
    </location>
</feature>
<evidence type="ECO:0000256" key="10">
    <source>
        <dbReference type="ARBA" id="ARBA00023268"/>
    </source>
</evidence>
<evidence type="ECO:0000256" key="9">
    <source>
        <dbReference type="ARBA" id="ARBA00022984"/>
    </source>
</evidence>
<keyword evidence="3" id="KW-0121">Carboxypeptidase</keyword>
<dbReference type="KEGG" id="cgo:Corgl_1294"/>
<keyword evidence="15" id="KW-0472">Membrane</keyword>
<dbReference type="EMBL" id="CP002628">
    <property type="protein sequence ID" value="AEB07395.1"/>
    <property type="molecule type" value="Genomic_DNA"/>
</dbReference>
<dbReference type="PANTHER" id="PTHR32282:SF33">
    <property type="entry name" value="PEPTIDOGLYCAN GLYCOSYLTRANSFERASE"/>
    <property type="match status" value="1"/>
</dbReference>
<keyword evidence="19" id="KW-1185">Reference proteome</keyword>
<keyword evidence="15" id="KW-1133">Transmembrane helix</keyword>
<dbReference type="Proteomes" id="UP000006851">
    <property type="component" value="Chromosome"/>
</dbReference>
<dbReference type="OrthoDB" id="9766909at2"/>
<dbReference type="EC" id="2.4.1.129" evidence="18"/>
<evidence type="ECO:0000256" key="14">
    <source>
        <dbReference type="SAM" id="MobiDB-lite"/>
    </source>
</evidence>
<keyword evidence="5 18" id="KW-0328">Glycosyltransferase</keyword>
<feature type="region of interest" description="Disordered" evidence="14">
    <location>
        <begin position="654"/>
        <end position="731"/>
    </location>
</feature>
<dbReference type="STRING" id="700015.Corgl_1294"/>
<dbReference type="NCBIfam" id="TIGR02074">
    <property type="entry name" value="PBP_1a_fam"/>
    <property type="match status" value="1"/>
</dbReference>
<dbReference type="InterPro" id="IPR001460">
    <property type="entry name" value="PCN-bd_Tpept"/>
</dbReference>
<dbReference type="RefSeq" id="WP_013709138.1">
    <property type="nucleotide sequence ID" value="NC_015389.1"/>
</dbReference>
<keyword evidence="7" id="KW-0378">Hydrolase</keyword>
<evidence type="ECO:0000256" key="12">
    <source>
        <dbReference type="ARBA" id="ARBA00034000"/>
    </source>
</evidence>
<comment type="catalytic activity">
    <reaction evidence="13">
        <text>[GlcNAc-(1-&gt;4)-Mur2Ac(oyl-L-Ala-gamma-D-Glu-L-Lys-D-Ala-D-Ala)](n)-di-trans,octa-cis-undecaprenyl diphosphate + beta-D-GlcNAc-(1-&gt;4)-Mur2Ac(oyl-L-Ala-gamma-D-Glu-L-Lys-D-Ala-D-Ala)-di-trans,octa-cis-undecaprenyl diphosphate = [GlcNAc-(1-&gt;4)-Mur2Ac(oyl-L-Ala-gamma-D-Glu-L-Lys-D-Ala-D-Ala)](n+1)-di-trans,octa-cis-undecaprenyl diphosphate + di-trans,octa-cis-undecaprenyl diphosphate + H(+)</text>
        <dbReference type="Rhea" id="RHEA:23708"/>
        <dbReference type="Rhea" id="RHEA-COMP:9602"/>
        <dbReference type="Rhea" id="RHEA-COMP:9603"/>
        <dbReference type="ChEBI" id="CHEBI:15378"/>
        <dbReference type="ChEBI" id="CHEBI:58405"/>
        <dbReference type="ChEBI" id="CHEBI:60033"/>
        <dbReference type="ChEBI" id="CHEBI:78435"/>
        <dbReference type="EC" id="2.4.99.28"/>
    </reaction>
</comment>
<reference evidence="19" key="1">
    <citation type="journal article" date="2013" name="Stand. Genomic Sci.">
        <title>Complete genome sequence of Coriobacterium glomerans type strain (PW2(T)) from the midgut of Pyrrhocoris apterus L. (red soldier bug).</title>
        <authorList>
            <person name="Stackebrandt E."/>
            <person name="Zeytun A."/>
            <person name="Lapidus A."/>
            <person name="Nolan M."/>
            <person name="Lucas S."/>
            <person name="Hammon N."/>
            <person name="Deshpande S."/>
            <person name="Cheng J.F."/>
            <person name="Tapia R."/>
            <person name="Goodwin L.A."/>
            <person name="Pitluck S."/>
            <person name="Liolios K."/>
            <person name="Pagani I."/>
            <person name="Ivanova N."/>
            <person name="Mavromatis K."/>
            <person name="Mikhailova N."/>
            <person name="Huntemann M."/>
            <person name="Pati A."/>
            <person name="Chen A."/>
            <person name="Palaniappan K."/>
            <person name="Chang Y.J."/>
            <person name="Land M."/>
            <person name="Hauser L."/>
            <person name="Rohde M."/>
            <person name="Pukall R."/>
            <person name="Goker M."/>
            <person name="Detter J.C."/>
            <person name="Woyke T."/>
            <person name="Bristow J."/>
            <person name="Eisen J.A."/>
            <person name="Markowitz V."/>
            <person name="Hugenholtz P."/>
            <person name="Kyrpides N.C."/>
            <person name="Klenk H.P."/>
        </authorList>
    </citation>
    <scope>NUCLEOTIDE SEQUENCE</scope>
    <source>
        <strain evidence="19">ATCC 49209 / DSM 20642 / JCM 10262 / PW2</strain>
    </source>
</reference>
<protein>
    <submittedName>
        <fullName evidence="18">Penicillin-binding protein, 1A family</fullName>
        <ecNumber evidence="18">2.4.1.129</ecNumber>
    </submittedName>
</protein>
<dbReference type="GO" id="GO:0008360">
    <property type="term" value="P:regulation of cell shape"/>
    <property type="evidence" value="ECO:0007669"/>
    <property type="project" value="UniProtKB-KW"/>
</dbReference>
<dbReference type="GO" id="GO:0008955">
    <property type="term" value="F:peptidoglycan glycosyltransferase activity"/>
    <property type="evidence" value="ECO:0007669"/>
    <property type="project" value="UniProtKB-EC"/>
</dbReference>
<dbReference type="GO" id="GO:0009252">
    <property type="term" value="P:peptidoglycan biosynthetic process"/>
    <property type="evidence" value="ECO:0007669"/>
    <property type="project" value="UniProtKB-KW"/>
</dbReference>
<evidence type="ECO:0000256" key="3">
    <source>
        <dbReference type="ARBA" id="ARBA00022645"/>
    </source>
</evidence>
<dbReference type="GO" id="GO:0009002">
    <property type="term" value="F:serine-type D-Ala-D-Ala carboxypeptidase activity"/>
    <property type="evidence" value="ECO:0007669"/>
    <property type="project" value="UniProtKB-EC"/>
</dbReference>
<evidence type="ECO:0000256" key="2">
    <source>
        <dbReference type="ARBA" id="ARBA00007739"/>
    </source>
</evidence>
<dbReference type="eggNOG" id="COG0744">
    <property type="taxonomic scope" value="Bacteria"/>
</dbReference>
<keyword evidence="6 18" id="KW-0808">Transferase</keyword>
<feature type="domain" description="Glycosyl transferase family 51" evidence="17">
    <location>
        <begin position="72"/>
        <end position="247"/>
    </location>
</feature>
<dbReference type="GO" id="GO:0006508">
    <property type="term" value="P:proteolysis"/>
    <property type="evidence" value="ECO:0007669"/>
    <property type="project" value="UniProtKB-KW"/>
</dbReference>
<dbReference type="Gene3D" id="3.40.710.10">
    <property type="entry name" value="DD-peptidase/beta-lactamase superfamily"/>
    <property type="match status" value="1"/>
</dbReference>
<dbReference type="GO" id="GO:0071555">
    <property type="term" value="P:cell wall organization"/>
    <property type="evidence" value="ECO:0007669"/>
    <property type="project" value="UniProtKB-KW"/>
</dbReference>
<keyword evidence="9" id="KW-0573">Peptidoglycan synthesis</keyword>
<accession>F2N8L2</accession>
<dbReference type="InterPro" id="IPR001264">
    <property type="entry name" value="Glyco_trans_51"/>
</dbReference>
<evidence type="ECO:0000256" key="8">
    <source>
        <dbReference type="ARBA" id="ARBA00022960"/>
    </source>
</evidence>
<evidence type="ECO:0000259" key="16">
    <source>
        <dbReference type="Pfam" id="PF00905"/>
    </source>
</evidence>
<dbReference type="InterPro" id="IPR036950">
    <property type="entry name" value="PBP_transglycosylase"/>
</dbReference>
<dbReference type="InterPro" id="IPR023346">
    <property type="entry name" value="Lysozyme-like_dom_sf"/>
</dbReference>
<feature type="transmembrane region" description="Helical" evidence="15">
    <location>
        <begin position="16"/>
        <end position="40"/>
    </location>
</feature>
<keyword evidence="11" id="KW-0961">Cell wall biogenesis/degradation</keyword>
<dbReference type="InterPro" id="IPR012338">
    <property type="entry name" value="Beta-lactam/transpept-like"/>
</dbReference>
<dbReference type="HOGENOM" id="CLU_006354_2_4_11"/>
<evidence type="ECO:0000256" key="5">
    <source>
        <dbReference type="ARBA" id="ARBA00022676"/>
    </source>
</evidence>
<keyword evidence="10" id="KW-0511">Multifunctional enzyme</keyword>
<dbReference type="GO" id="GO:0008658">
    <property type="term" value="F:penicillin binding"/>
    <property type="evidence" value="ECO:0007669"/>
    <property type="project" value="InterPro"/>
</dbReference>
<evidence type="ECO:0000259" key="17">
    <source>
        <dbReference type="Pfam" id="PF00912"/>
    </source>
</evidence>
<proteinExistence type="inferred from homology"/>
<dbReference type="AlphaFoldDB" id="F2N8L2"/>
<feature type="compositionally biased region" description="Low complexity" evidence="14">
    <location>
        <begin position="684"/>
        <end position="694"/>
    </location>
</feature>
<evidence type="ECO:0000256" key="4">
    <source>
        <dbReference type="ARBA" id="ARBA00022670"/>
    </source>
</evidence>
<name>F2N8L2_CORGP</name>
<comment type="similarity">
    <text evidence="1">In the C-terminal section; belongs to the transpeptidase family.</text>
</comment>
<dbReference type="Pfam" id="PF00905">
    <property type="entry name" value="Transpeptidase"/>
    <property type="match status" value="1"/>
</dbReference>
<dbReference type="SUPFAM" id="SSF56601">
    <property type="entry name" value="beta-lactamase/transpeptidase-like"/>
    <property type="match status" value="1"/>
</dbReference>
<sequence length="731" mass="79324">MGPRDRHMRRRAKTHVVPIVLASFFGFLLIFGLAFGIGMLGNVNRWLQNLPDYTNADSYLSSEPTTVLDAKGRQLARFFTQNRKSIKMKECSKFVLNGTVATEDERFYQHGGIDPIGIARAAWVQLTGGSEGASTISQQLVRNTILSDEQFDKTIERKVREAYLAVKMEDIFSKDDILMMYLNTIYYGHGAYGIEAAAQTYYTKSAKDLTLSEAALLVGLPNSPATFDPTTNPELATKRRNVVLDRMLKNDYISQADHDAAQAEPLNLHITENKSNGVEIDAAPYFVSYIKDELQEKYSFDKIFKGGLTIKTSLDLDTQAAAEEAVVGQLNKVNVKDLQAGMTALDSKTGYIKAMVGGRDYNADERHVNHALAGRQTGSSFKAFTLATAIKNGMNPNILLNCNSGIRVPNGTSTYTVRNYGNTNYGSITLRRATEVSSNAGYVQAELALGNSAIVDYCSKVGIDISNTNKNAPAMTLGVESLSTLQMAGAYTVFPTGGYYREPTAVVEIDGRDGNVLYKHTDDPKKVLDTGVCQVVTDILKGVITSGTGASARLSVDQPFSGKTGTTDNAADLYFCGYTPQLTIAVWSGYTAGNTPIKIRGREALGDDLTLPMARNFLNKALNGVEREEFPTGTAPTYKSSSVWEIDGKKIALGEWPSRSGANTNRQQKSDNERESSSDQQPQTNPASPDTTPSPSTPNPPSPNPPSPNPPSPDPTSPDTKGQDDSGDDDG</sequence>
<dbReference type="FunFam" id="1.10.3810.10:FF:000001">
    <property type="entry name" value="Penicillin-binding protein 1A"/>
    <property type="match status" value="1"/>
</dbReference>
<evidence type="ECO:0000256" key="11">
    <source>
        <dbReference type="ARBA" id="ARBA00023316"/>
    </source>
</evidence>
<dbReference type="PANTHER" id="PTHR32282">
    <property type="entry name" value="BINDING PROTEIN TRANSPEPTIDASE, PUTATIVE-RELATED"/>
    <property type="match status" value="1"/>
</dbReference>
<evidence type="ECO:0000313" key="18">
    <source>
        <dbReference type="EMBL" id="AEB07395.1"/>
    </source>
</evidence>
<keyword evidence="15" id="KW-0812">Transmembrane</keyword>
<keyword evidence="4" id="KW-0645">Protease</keyword>
<evidence type="ECO:0000256" key="7">
    <source>
        <dbReference type="ARBA" id="ARBA00022801"/>
    </source>
</evidence>
<dbReference type="Gene3D" id="1.10.3810.10">
    <property type="entry name" value="Biosynthetic peptidoglycan transglycosylase-like"/>
    <property type="match status" value="1"/>
</dbReference>
<evidence type="ECO:0000256" key="6">
    <source>
        <dbReference type="ARBA" id="ARBA00022679"/>
    </source>
</evidence>